<comment type="similarity">
    <text evidence="5">Belongs to the YicC/YloC family.</text>
</comment>
<dbReference type="InterPro" id="IPR013527">
    <property type="entry name" value="YicC-like_N"/>
</dbReference>
<dbReference type="InterPro" id="IPR013551">
    <property type="entry name" value="YicC-like_C"/>
</dbReference>
<dbReference type="RefSeq" id="WP_177502834.1">
    <property type="nucleotide sequence ID" value="NZ_JACSNR010000002.1"/>
</dbReference>
<dbReference type="EMBL" id="JACSNR010000002">
    <property type="protein sequence ID" value="MBM6922590.1"/>
    <property type="molecule type" value="Genomic_DNA"/>
</dbReference>
<feature type="domain" description="Endoribonuclease YicC-like N-terminal" evidence="6">
    <location>
        <begin position="2"/>
        <end position="156"/>
    </location>
</feature>
<dbReference type="PANTHER" id="PTHR30636">
    <property type="entry name" value="UPF0701 PROTEIN YICC"/>
    <property type="match status" value="1"/>
</dbReference>
<proteinExistence type="inferred from homology"/>
<evidence type="ECO:0000256" key="1">
    <source>
        <dbReference type="ARBA" id="ARBA00001968"/>
    </source>
</evidence>
<keyword evidence="2" id="KW-0540">Nuclease</keyword>
<dbReference type="Pfam" id="PF08340">
    <property type="entry name" value="YicC-like_C"/>
    <property type="match status" value="1"/>
</dbReference>
<dbReference type="InterPro" id="IPR005229">
    <property type="entry name" value="YicC/YloC-like"/>
</dbReference>
<keyword evidence="3" id="KW-0255">Endonuclease</keyword>
<sequence>MIQSMTGFGRCQKTLGSRDITVEIKAVNHRYLEFSSRLPRSLGFIEDKLKAQVQSRIARGKVEVSVTVAEQKGSASRVTLNEGLALSYLEELRIFARKNGLTDDLTLSDFCRLPDLFTTRMAEVDEDALWRDISETADGALDSFIAMRRREGEKLSADLAAKLYNILTLVEAVERRSPETVEAYRQRLYKKLGELLADRQIDDSRVLTEAALFADKVAVDEETVRLRSHIDQFRHILTLEEPVGRKLDFLVQEMNREANTIGSKAQDAEMARIVVELKSEIEKVREQIQNIE</sequence>
<dbReference type="Proteomes" id="UP000724149">
    <property type="component" value="Unassembled WGS sequence"/>
</dbReference>
<evidence type="ECO:0000256" key="3">
    <source>
        <dbReference type="ARBA" id="ARBA00022759"/>
    </source>
</evidence>
<keyword evidence="9" id="KW-1185">Reference proteome</keyword>
<dbReference type="NCBIfam" id="TIGR00255">
    <property type="entry name" value="YicC/YloC family endoribonuclease"/>
    <property type="match status" value="1"/>
</dbReference>
<keyword evidence="4" id="KW-0378">Hydrolase</keyword>
<organism evidence="8 9">
    <name type="scientific">Hydrogenoanaerobacterium saccharovorans</name>
    <dbReference type="NCBI Taxonomy" id="474960"/>
    <lineage>
        <taxon>Bacteria</taxon>
        <taxon>Bacillati</taxon>
        <taxon>Bacillota</taxon>
        <taxon>Clostridia</taxon>
        <taxon>Eubacteriales</taxon>
        <taxon>Oscillospiraceae</taxon>
        <taxon>Hydrogenoanaerobacterium</taxon>
    </lineage>
</organism>
<comment type="cofactor">
    <cofactor evidence="1">
        <name>a divalent metal cation</name>
        <dbReference type="ChEBI" id="CHEBI:60240"/>
    </cofactor>
</comment>
<gene>
    <name evidence="8" type="ORF">H9X81_02615</name>
</gene>
<feature type="domain" description="Endoribonuclease YicC-like C-terminal" evidence="7">
    <location>
        <begin position="173"/>
        <end position="292"/>
    </location>
</feature>
<evidence type="ECO:0000256" key="4">
    <source>
        <dbReference type="ARBA" id="ARBA00022801"/>
    </source>
</evidence>
<evidence type="ECO:0000259" key="6">
    <source>
        <dbReference type="Pfam" id="PF03755"/>
    </source>
</evidence>
<evidence type="ECO:0000313" key="8">
    <source>
        <dbReference type="EMBL" id="MBM6922590.1"/>
    </source>
</evidence>
<protein>
    <submittedName>
        <fullName evidence="8">YicC family protein</fullName>
    </submittedName>
</protein>
<evidence type="ECO:0000259" key="7">
    <source>
        <dbReference type="Pfam" id="PF08340"/>
    </source>
</evidence>
<accession>A0ABS2GJD6</accession>
<name>A0ABS2GJD6_9FIRM</name>
<reference evidence="8 9" key="1">
    <citation type="journal article" date="2021" name="Sci. Rep.">
        <title>The distribution of antibiotic resistance genes in chicken gut microbiota commensals.</title>
        <authorList>
            <person name="Juricova H."/>
            <person name="Matiasovicova J."/>
            <person name="Kubasova T."/>
            <person name="Cejkova D."/>
            <person name="Rychlik I."/>
        </authorList>
    </citation>
    <scope>NUCLEOTIDE SEQUENCE [LARGE SCALE GENOMIC DNA]</scope>
    <source>
        <strain evidence="8 9">An564</strain>
    </source>
</reference>
<evidence type="ECO:0000313" key="9">
    <source>
        <dbReference type="Proteomes" id="UP000724149"/>
    </source>
</evidence>
<dbReference type="Pfam" id="PF03755">
    <property type="entry name" value="YicC-like_N"/>
    <property type="match status" value="1"/>
</dbReference>
<evidence type="ECO:0000256" key="5">
    <source>
        <dbReference type="ARBA" id="ARBA00035648"/>
    </source>
</evidence>
<evidence type="ECO:0000256" key="2">
    <source>
        <dbReference type="ARBA" id="ARBA00022722"/>
    </source>
</evidence>
<dbReference type="PANTHER" id="PTHR30636:SF3">
    <property type="entry name" value="UPF0701 PROTEIN YICC"/>
    <property type="match status" value="1"/>
</dbReference>
<comment type="caution">
    <text evidence="8">The sequence shown here is derived from an EMBL/GenBank/DDBJ whole genome shotgun (WGS) entry which is preliminary data.</text>
</comment>